<evidence type="ECO:0000313" key="3">
    <source>
        <dbReference type="EMBL" id="UZJ25362.1"/>
    </source>
</evidence>
<evidence type="ECO:0000256" key="1">
    <source>
        <dbReference type="RuleBase" id="RU362001"/>
    </source>
</evidence>
<dbReference type="NCBIfam" id="TIGR03930">
    <property type="entry name" value="WXG100_ESAT6"/>
    <property type="match status" value="1"/>
</dbReference>
<organism evidence="3 4">
    <name type="scientific">Rhodococcus antarcticus</name>
    <dbReference type="NCBI Taxonomy" id="2987751"/>
    <lineage>
        <taxon>Bacteria</taxon>
        <taxon>Bacillati</taxon>
        <taxon>Actinomycetota</taxon>
        <taxon>Actinomycetes</taxon>
        <taxon>Mycobacteriales</taxon>
        <taxon>Nocardiaceae</taxon>
        <taxon>Rhodococcus</taxon>
    </lineage>
</organism>
<dbReference type="EMBL" id="CP110615">
    <property type="protein sequence ID" value="UZJ25362.1"/>
    <property type="molecule type" value="Genomic_DNA"/>
</dbReference>
<keyword evidence="4" id="KW-1185">Reference proteome</keyword>
<dbReference type="SUPFAM" id="SSF140453">
    <property type="entry name" value="EsxAB dimer-like"/>
    <property type="match status" value="1"/>
</dbReference>
<dbReference type="Gene3D" id="1.10.287.1060">
    <property type="entry name" value="ESAT-6-like"/>
    <property type="match status" value="1"/>
</dbReference>
<reference evidence="3" key="1">
    <citation type="submission" date="2022-10" db="EMBL/GenBank/DDBJ databases">
        <title>Rhodococcus sp.75.</title>
        <authorList>
            <person name="Sun M."/>
        </authorList>
    </citation>
    <scope>NUCLEOTIDE SEQUENCE</scope>
    <source>
        <strain evidence="3">75</strain>
    </source>
</reference>
<feature type="region of interest" description="Disordered" evidence="2">
    <location>
        <begin position="1"/>
        <end position="26"/>
    </location>
</feature>
<dbReference type="Proteomes" id="UP001164965">
    <property type="component" value="Chromosome"/>
</dbReference>
<name>A0ABY6P134_9NOCA</name>
<dbReference type="Pfam" id="PF06013">
    <property type="entry name" value="WXG100"/>
    <property type="match status" value="1"/>
</dbReference>
<dbReference type="InterPro" id="IPR036689">
    <property type="entry name" value="ESAT-6-like_sf"/>
</dbReference>
<accession>A0ABY6P134</accession>
<dbReference type="RefSeq" id="WP_265383467.1">
    <property type="nucleotide sequence ID" value="NZ_CP110615.1"/>
</dbReference>
<gene>
    <name evidence="3" type="ORF">RHODO2019_02460</name>
</gene>
<sequence length="105" mass="10972">MSGTTQVTPAELATMSQQAADANSSVQGQLSQVRGVIDGVRSGWEGQAQAAFSGLMNQWDTDVKKLNDALMGISDTLKASGTSFDQAQQDHVATINQVASSSLNL</sequence>
<evidence type="ECO:0000256" key="2">
    <source>
        <dbReference type="SAM" id="MobiDB-lite"/>
    </source>
</evidence>
<comment type="similarity">
    <text evidence="1">Belongs to the WXG100 family.</text>
</comment>
<dbReference type="InterPro" id="IPR010310">
    <property type="entry name" value="T7SS_ESAT-6-like"/>
</dbReference>
<evidence type="ECO:0000313" key="4">
    <source>
        <dbReference type="Proteomes" id="UP001164965"/>
    </source>
</evidence>
<protein>
    <recommendedName>
        <fullName evidence="1">ESAT-6-like protein</fullName>
    </recommendedName>
</protein>
<proteinExistence type="inferred from homology"/>